<comment type="caution">
    <text evidence="4">The sequence shown here is derived from an EMBL/GenBank/DDBJ whole genome shotgun (WGS) entry which is preliminary data.</text>
</comment>
<dbReference type="SUPFAM" id="SSF46689">
    <property type="entry name" value="Homeodomain-like"/>
    <property type="match status" value="1"/>
</dbReference>
<gene>
    <name evidence="4" type="ORF">GCM10007916_09370</name>
</gene>
<evidence type="ECO:0000259" key="3">
    <source>
        <dbReference type="PROSITE" id="PS50977"/>
    </source>
</evidence>
<proteinExistence type="predicted"/>
<dbReference type="RefSeq" id="WP_284202995.1">
    <property type="nucleotide sequence ID" value="NZ_BSPQ01000002.1"/>
</dbReference>
<keyword evidence="1 2" id="KW-0238">DNA-binding</keyword>
<dbReference type="PROSITE" id="PS50977">
    <property type="entry name" value="HTH_TETR_2"/>
    <property type="match status" value="1"/>
</dbReference>
<dbReference type="Gene3D" id="1.10.357.10">
    <property type="entry name" value="Tetracycline Repressor, domain 2"/>
    <property type="match status" value="1"/>
</dbReference>
<evidence type="ECO:0000256" key="2">
    <source>
        <dbReference type="PROSITE-ProRule" id="PRU00335"/>
    </source>
</evidence>
<sequence>MAKSTQQQALLTEQRIHQAIIDIFMDKGWEAISYGSIAKHTGLSRGGVQRIVPSKGAMMGAFQGQVTEYLYQNLDFSDDASLTSSWTEALENAQFRNCLKFFIGSISNESPAKALARNGFDNFANKIGHEKMQSLIGLSVYHLLDS</sequence>
<dbReference type="InterPro" id="IPR001647">
    <property type="entry name" value="HTH_TetR"/>
</dbReference>
<evidence type="ECO:0000313" key="4">
    <source>
        <dbReference type="EMBL" id="GLS89870.1"/>
    </source>
</evidence>
<dbReference type="EMBL" id="BSPQ01000002">
    <property type="protein sequence ID" value="GLS89870.1"/>
    <property type="molecule type" value="Genomic_DNA"/>
</dbReference>
<reference evidence="5" key="1">
    <citation type="journal article" date="2019" name="Int. J. Syst. Evol. Microbiol.">
        <title>The Global Catalogue of Microorganisms (GCM) 10K type strain sequencing project: providing services to taxonomists for standard genome sequencing and annotation.</title>
        <authorList>
            <consortium name="The Broad Institute Genomics Platform"/>
            <consortium name="The Broad Institute Genome Sequencing Center for Infectious Disease"/>
            <person name="Wu L."/>
            <person name="Ma J."/>
        </authorList>
    </citation>
    <scope>NUCLEOTIDE SEQUENCE [LARGE SCALE GENOMIC DNA]</scope>
    <source>
        <strain evidence="5">NBRC 103166</strain>
    </source>
</reference>
<dbReference type="InterPro" id="IPR009057">
    <property type="entry name" value="Homeodomain-like_sf"/>
</dbReference>
<evidence type="ECO:0000313" key="5">
    <source>
        <dbReference type="Proteomes" id="UP001157353"/>
    </source>
</evidence>
<name>A0ABQ6DY07_9GAMM</name>
<dbReference type="Pfam" id="PF18285">
    <property type="entry name" value="LuxT_C"/>
    <property type="match status" value="1"/>
</dbReference>
<organism evidence="4 5">
    <name type="scientific">Psychromonas marina</name>
    <dbReference type="NCBI Taxonomy" id="88364"/>
    <lineage>
        <taxon>Bacteria</taxon>
        <taxon>Pseudomonadati</taxon>
        <taxon>Pseudomonadota</taxon>
        <taxon>Gammaproteobacteria</taxon>
        <taxon>Alteromonadales</taxon>
        <taxon>Psychromonadaceae</taxon>
        <taxon>Psychromonas</taxon>
    </lineage>
</organism>
<protein>
    <recommendedName>
        <fullName evidence="3">HTH tetR-type domain-containing protein</fullName>
    </recommendedName>
</protein>
<feature type="DNA-binding region" description="H-T-H motif" evidence="2">
    <location>
        <begin position="33"/>
        <end position="52"/>
    </location>
</feature>
<accession>A0ABQ6DY07</accession>
<keyword evidence="5" id="KW-1185">Reference proteome</keyword>
<evidence type="ECO:0000256" key="1">
    <source>
        <dbReference type="ARBA" id="ARBA00023125"/>
    </source>
</evidence>
<feature type="domain" description="HTH tetR-type" evidence="3">
    <location>
        <begin position="10"/>
        <end position="70"/>
    </location>
</feature>
<dbReference type="Proteomes" id="UP001157353">
    <property type="component" value="Unassembled WGS sequence"/>
</dbReference>